<dbReference type="Pfam" id="PF24809">
    <property type="entry name" value="DUF7708"/>
    <property type="match status" value="1"/>
</dbReference>
<evidence type="ECO:0000259" key="2">
    <source>
        <dbReference type="PROSITE" id="PS50837"/>
    </source>
</evidence>
<dbReference type="InterPro" id="IPR027417">
    <property type="entry name" value="P-loop_NTPase"/>
</dbReference>
<dbReference type="Proteomes" id="UP001446871">
    <property type="component" value="Unassembled WGS sequence"/>
</dbReference>
<dbReference type="InterPro" id="IPR054471">
    <property type="entry name" value="GPIID_WHD"/>
</dbReference>
<reference evidence="3 4" key="1">
    <citation type="submission" date="2023-01" db="EMBL/GenBank/DDBJ databases">
        <title>Analysis of 21 Apiospora genomes using comparative genomics revels a genus with tremendous synthesis potential of carbohydrate active enzymes and secondary metabolites.</title>
        <authorList>
            <person name="Sorensen T."/>
        </authorList>
    </citation>
    <scope>NUCLEOTIDE SEQUENCE [LARGE SCALE GENOMIC DNA]</scope>
    <source>
        <strain evidence="3 4">CBS 83171</strain>
    </source>
</reference>
<dbReference type="InterPro" id="IPR007111">
    <property type="entry name" value="NACHT_NTPase"/>
</dbReference>
<evidence type="ECO:0000256" key="1">
    <source>
        <dbReference type="ARBA" id="ARBA00022737"/>
    </source>
</evidence>
<dbReference type="EMBL" id="JAQQWM010000002">
    <property type="protein sequence ID" value="KAK8078340.1"/>
    <property type="molecule type" value="Genomic_DNA"/>
</dbReference>
<dbReference type="InterPro" id="IPR056884">
    <property type="entry name" value="NPHP3-like_N"/>
</dbReference>
<dbReference type="Pfam" id="PF22939">
    <property type="entry name" value="WHD_GPIID"/>
    <property type="match status" value="1"/>
</dbReference>
<name>A0ABR1W4B7_9PEZI</name>
<gene>
    <name evidence="3" type="ORF">PG996_004510</name>
</gene>
<sequence length="1174" mass="133110">MSASNSAWLTEAFESARDDFMRDVKHADRFDFTRLVSVDDVWKATQEIQTKQAQTKTLRGLHRIRPFVEALTQFAATIEVFIQVKPDVLALIWGPLKLLLQISSALSSAFDKVVKVLGDIGDALPLFHKYRSVFQGNDDLKRILAMFYADVLEFYKILVNLMHDRRWKTFLEPLWPSIRSKLSIVEESIKHHKMLLTDHATLEHIMRADQYRKRAMQQFEDDQDRRNKQEFAAAHSEFCQGLHEGMLDDILSKSSVESGAWLDQHDEYAKWTDMKDSSCRVLWIQGIPGSGKTFLAANVTRQLQKTLPTKIFSIFLAHDKQANGRVREVFHSILFQAATGDEGLRSLLLGDIGQNSTRFKSDSDHVKKFTATLLGSCGHTSIVVDGIDEIEEPTRKQLLEALLELLDVTSQTKLLISSRAERDIEKMLCTKAVSIKVDDHNQGDIQSYADLERKDWVDELGDLPADEVKDMVSAANQGVKAVLNKAQGMFLYTKLALQLLKDQGTAQGIRDELDSLPDGLDQAYARILARISTKLSSTKKATAQRVLQWLSCALRPLREEEMLQILVIDPRATNFANGKRFNADIKGICGPIIEVVDGTFLNLEKVTLDAAITCSDYLRHDSLNALFDVRSSPEEIRRHISSDRDFVFFDYAATMWLQHISLVEYSEAFEESGLTDILSRLLETRDLNAPETLDPAVSMLERFKTFSGDGELQRWLAQSYWVQGRLSHGESVDDDDVVNSIAFRLFTALQSFRKHLESLYCGDDTHMDGCHCPHLLRTYYGRPKFFCEKPFCSQHRIGFPTRKARDTHMETHQRDYRCQRSDCFRFEHGFHTQAALDSHERASHAQEGMNHDDMNTHALLSTALKDDPNNQCLLFTVENAIVNSELNTIQNLFRSRPNMAKTMTDAFGYHRPIISFDYCLIVDLLPDDPGLLSALATAIETKNRPNLKYLLSFRPSLTKAVLLSSRFEKLILNKQRGIYSEHMSAGIFLPGATFQLLGLWDPDLIEFLVNECKFVISSELKSTRGLFSKPALQGIELEEVKGRVELIRKYITGSPDFDYGVYQAVLNKSISVLEFCLENHGNPNSNLGSNSKDALGKAYGTDQVSLEMMRCLLEHGADSVPLNNAGRPLARFKEKFAKSQGVSWDEFVQKSKLGVDLDTIIPKKRRRGDNEPTS</sequence>
<accession>A0ABR1W4B7</accession>
<comment type="caution">
    <text evidence="3">The sequence shown here is derived from an EMBL/GenBank/DDBJ whole genome shotgun (WGS) entry which is preliminary data.</text>
</comment>
<keyword evidence="4" id="KW-1185">Reference proteome</keyword>
<dbReference type="InterPro" id="IPR056125">
    <property type="entry name" value="DUF7708"/>
</dbReference>
<dbReference type="Gene3D" id="3.40.50.300">
    <property type="entry name" value="P-loop containing nucleotide triphosphate hydrolases"/>
    <property type="match status" value="1"/>
</dbReference>
<dbReference type="PANTHER" id="PTHR10039">
    <property type="entry name" value="AMELOGENIN"/>
    <property type="match status" value="1"/>
</dbReference>
<dbReference type="SUPFAM" id="SSF52540">
    <property type="entry name" value="P-loop containing nucleoside triphosphate hydrolases"/>
    <property type="match status" value="1"/>
</dbReference>
<organism evidence="3 4">
    <name type="scientific">Apiospora saccharicola</name>
    <dbReference type="NCBI Taxonomy" id="335842"/>
    <lineage>
        <taxon>Eukaryota</taxon>
        <taxon>Fungi</taxon>
        <taxon>Dikarya</taxon>
        <taxon>Ascomycota</taxon>
        <taxon>Pezizomycotina</taxon>
        <taxon>Sordariomycetes</taxon>
        <taxon>Xylariomycetidae</taxon>
        <taxon>Amphisphaeriales</taxon>
        <taxon>Apiosporaceae</taxon>
        <taxon>Apiospora</taxon>
    </lineage>
</organism>
<dbReference type="PANTHER" id="PTHR10039:SF14">
    <property type="entry name" value="NACHT DOMAIN-CONTAINING PROTEIN"/>
    <property type="match status" value="1"/>
</dbReference>
<evidence type="ECO:0000313" key="3">
    <source>
        <dbReference type="EMBL" id="KAK8078340.1"/>
    </source>
</evidence>
<evidence type="ECO:0000313" key="4">
    <source>
        <dbReference type="Proteomes" id="UP001446871"/>
    </source>
</evidence>
<dbReference type="Pfam" id="PF24883">
    <property type="entry name" value="NPHP3_N"/>
    <property type="match status" value="1"/>
</dbReference>
<feature type="domain" description="NACHT" evidence="2">
    <location>
        <begin position="280"/>
        <end position="419"/>
    </location>
</feature>
<keyword evidence="1" id="KW-0677">Repeat</keyword>
<protein>
    <submittedName>
        <fullName evidence="3">NACHT domain protein</fullName>
    </submittedName>
</protein>
<proteinExistence type="predicted"/>
<dbReference type="PROSITE" id="PS50837">
    <property type="entry name" value="NACHT"/>
    <property type="match status" value="1"/>
</dbReference>